<name>A0A1Q5PYC1_9ACTO</name>
<gene>
    <name evidence="7" type="ORF">BSZ40_03245</name>
</gene>
<dbReference type="EMBL" id="MQVS01000002">
    <property type="protein sequence ID" value="OKL52486.1"/>
    <property type="molecule type" value="Genomic_DNA"/>
</dbReference>
<evidence type="ECO:0000256" key="6">
    <source>
        <dbReference type="SAM" id="Phobius"/>
    </source>
</evidence>
<accession>A0A1Q5PYC1</accession>
<feature type="transmembrane region" description="Helical" evidence="6">
    <location>
        <begin position="260"/>
        <end position="279"/>
    </location>
</feature>
<evidence type="ECO:0000313" key="8">
    <source>
        <dbReference type="Proteomes" id="UP000185612"/>
    </source>
</evidence>
<evidence type="ECO:0008006" key="9">
    <source>
        <dbReference type="Google" id="ProtNLM"/>
    </source>
</evidence>
<feature type="compositionally biased region" description="Pro residues" evidence="5">
    <location>
        <begin position="682"/>
        <end position="692"/>
    </location>
</feature>
<feature type="compositionally biased region" description="Low complexity" evidence="5">
    <location>
        <begin position="869"/>
        <end position="887"/>
    </location>
</feature>
<feature type="compositionally biased region" description="Basic and acidic residues" evidence="5">
    <location>
        <begin position="920"/>
        <end position="932"/>
    </location>
</feature>
<feature type="region of interest" description="Disordered" evidence="5">
    <location>
        <begin position="675"/>
        <end position="698"/>
    </location>
</feature>
<reference evidence="8" key="1">
    <citation type="submission" date="2016-12" db="EMBL/GenBank/DDBJ databases">
        <authorList>
            <person name="Meng X."/>
        </authorList>
    </citation>
    <scope>NUCLEOTIDE SEQUENCE [LARGE SCALE GENOMIC DNA]</scope>
    <source>
        <strain evidence="8">DSM 20732</strain>
    </source>
</reference>
<protein>
    <recommendedName>
        <fullName evidence="9">APC family permease</fullName>
    </recommendedName>
</protein>
<dbReference type="Pfam" id="PF13520">
    <property type="entry name" value="AA_permease_2"/>
    <property type="match status" value="1"/>
</dbReference>
<feature type="transmembrane region" description="Helical" evidence="6">
    <location>
        <begin position="214"/>
        <end position="239"/>
    </location>
</feature>
<comment type="caution">
    <text evidence="7">The sequence shown here is derived from an EMBL/GenBank/DDBJ whole genome shotgun (WGS) entry which is preliminary data.</text>
</comment>
<dbReference type="STRING" id="52770.BSZ40_03245"/>
<evidence type="ECO:0000256" key="2">
    <source>
        <dbReference type="ARBA" id="ARBA00022692"/>
    </source>
</evidence>
<proteinExistence type="predicted"/>
<keyword evidence="4 6" id="KW-0472">Membrane</keyword>
<feature type="compositionally biased region" description="Low complexity" evidence="5">
    <location>
        <begin position="894"/>
        <end position="909"/>
    </location>
</feature>
<feature type="transmembrane region" description="Helical" evidence="6">
    <location>
        <begin position="118"/>
        <end position="137"/>
    </location>
</feature>
<feature type="region of interest" description="Disordered" evidence="5">
    <location>
        <begin position="725"/>
        <end position="932"/>
    </location>
</feature>
<feature type="transmembrane region" description="Helical" evidence="6">
    <location>
        <begin position="439"/>
        <end position="460"/>
    </location>
</feature>
<dbReference type="InParanoid" id="A0A1Q5PYC1"/>
<dbReference type="PANTHER" id="PTHR47704">
    <property type="entry name" value="POTASSIUM TRANSPORTER KIMA"/>
    <property type="match status" value="1"/>
</dbReference>
<dbReference type="InterPro" id="IPR053153">
    <property type="entry name" value="APC_K+_Transporter"/>
</dbReference>
<feature type="transmembrane region" description="Helical" evidence="6">
    <location>
        <begin position="322"/>
        <end position="350"/>
    </location>
</feature>
<feature type="transmembrane region" description="Helical" evidence="6">
    <location>
        <begin position="143"/>
        <end position="162"/>
    </location>
</feature>
<feature type="compositionally biased region" description="Low complexity" evidence="5">
    <location>
        <begin position="752"/>
        <end position="770"/>
    </location>
</feature>
<feature type="transmembrane region" description="Helical" evidence="6">
    <location>
        <begin position="466"/>
        <end position="485"/>
    </location>
</feature>
<dbReference type="AlphaFoldDB" id="A0A1Q5PYC1"/>
<feature type="transmembrane region" description="Helical" evidence="6">
    <location>
        <begin position="371"/>
        <end position="393"/>
    </location>
</feature>
<dbReference type="PANTHER" id="PTHR47704:SF1">
    <property type="entry name" value="POTASSIUM TRANSPORTER KIMA"/>
    <property type="match status" value="1"/>
</dbReference>
<feature type="transmembrane region" description="Helical" evidence="6">
    <location>
        <begin position="399"/>
        <end position="418"/>
    </location>
</feature>
<evidence type="ECO:0000256" key="3">
    <source>
        <dbReference type="ARBA" id="ARBA00022989"/>
    </source>
</evidence>
<dbReference type="Proteomes" id="UP000185612">
    <property type="component" value="Unassembled WGS sequence"/>
</dbReference>
<dbReference type="Gene3D" id="1.20.1740.10">
    <property type="entry name" value="Amino acid/polyamine transporter I"/>
    <property type="match status" value="1"/>
</dbReference>
<dbReference type="InterPro" id="IPR002293">
    <property type="entry name" value="AA/rel_permease1"/>
</dbReference>
<organism evidence="7 8">
    <name type="scientific">Buchananella hordeovulneris</name>
    <dbReference type="NCBI Taxonomy" id="52770"/>
    <lineage>
        <taxon>Bacteria</taxon>
        <taxon>Bacillati</taxon>
        <taxon>Actinomycetota</taxon>
        <taxon>Actinomycetes</taxon>
        <taxon>Actinomycetales</taxon>
        <taxon>Actinomycetaceae</taxon>
        <taxon>Buchananella</taxon>
    </lineage>
</organism>
<feature type="transmembrane region" description="Helical" evidence="6">
    <location>
        <begin position="174"/>
        <end position="194"/>
    </location>
</feature>
<feature type="transmembrane region" description="Helical" evidence="6">
    <location>
        <begin position="48"/>
        <end position="81"/>
    </location>
</feature>
<keyword evidence="3 6" id="KW-1133">Transmembrane helix</keyword>
<keyword evidence="2 6" id="KW-0812">Transmembrane</keyword>
<evidence type="ECO:0000256" key="1">
    <source>
        <dbReference type="ARBA" id="ARBA00004141"/>
    </source>
</evidence>
<comment type="subcellular location">
    <subcellularLocation>
        <location evidence="1">Membrane</location>
        <topology evidence="1">Multi-pass membrane protein</topology>
    </subcellularLocation>
</comment>
<keyword evidence="8" id="KW-1185">Reference proteome</keyword>
<feature type="compositionally biased region" description="Low complexity" evidence="5">
    <location>
        <begin position="818"/>
        <end position="831"/>
    </location>
</feature>
<evidence type="ECO:0000256" key="4">
    <source>
        <dbReference type="ARBA" id="ARBA00023136"/>
    </source>
</evidence>
<dbReference type="GO" id="GO:0016020">
    <property type="term" value="C:membrane"/>
    <property type="evidence" value="ECO:0007669"/>
    <property type="project" value="UniProtKB-SubCell"/>
</dbReference>
<sequence length="932" mass="97426">MIERSRRLLLGNPVPERRQGEQLLPKSLALPTYAADALSSVAYAPDEILLTLAIAGPLLLGLSGWVALAVILVLLVVVISYRQVVKAYPQGGGAYAAATHNLGPVAGQTVASALLVDYILTVAVSTSAGSAYLAAAIPALKSHAVLVAVGLIVLLMLVNLRGVRESARLMALPVYLYMGAVGGMVISGVLQYFAGRLPQAASAGLEFAATDAEHAVTGLGAAFLVLRAFSSGAAALTGVEAIANGVPNFARPKARNAARTLSVLGAISVSMLAGVVWLANRTGVKYVEHPEALLAQGRPVGEEYHQLPVIGQLAEVVFANQWYARLGVTVLTGFILVLAAHTAFSGFPVLAARLGKDSLLPRQLKRVGDRLVYSNGVLLLALLAGILVVAFSASVTRLIQLYVVGVFTSFSLGQLAMVRHFNRVLSVSGDPRERRQASIARVVNIAGATCTTVVLLVVLITKFTHGAWLSVLFMVLAFVLMRWTWTSYRRADAELEIHDIEEERLLPPRVHAVVLVSRLNRPTMRAISYARSTRPSSITALHVGIETEAARQLHRTWQANKVAIPLTVLYSPFRDLVGPVERHIRTIRRASPRDLVVVYLPEFIVRNSAENVLHNHSAFLLRRVLATTPDIVVASVPWQLGQEDDEPSTDAPSVVEADDSVPAAVAPAVGGVAAVPSAREPAPSPHPAPAAPGPQDTAAAVEPGLAVPAAQAEPQLGQVPALPAVAGQEPSAAPEESAELPPPPAQTQFEEVPAPAADVAPDLPVRAVADLLAEEPSVQPATPTGLPEPDPVTDAEALVAQAAPMVADEPEASGEPGGAAPAASEVPVSSATALADGALPEETPEEETPQDAQLTVAATPALVERAKTPAPADEASAPVSPAAEPQATAVPSRAAAEPLPALEEPTESPQSPQGEEDVEAVERPRPDSESGS</sequence>
<dbReference type="GO" id="GO:0022857">
    <property type="term" value="F:transmembrane transporter activity"/>
    <property type="evidence" value="ECO:0007669"/>
    <property type="project" value="InterPro"/>
</dbReference>
<evidence type="ECO:0000313" key="7">
    <source>
        <dbReference type="EMBL" id="OKL52486.1"/>
    </source>
</evidence>
<evidence type="ECO:0000256" key="5">
    <source>
        <dbReference type="SAM" id="MobiDB-lite"/>
    </source>
</evidence>